<sequence length="347" mass="38337">MTDSRPDESQLISEAVAYAAGLDASAVRRELSAPQGPHRWPRHRLNEVDLEWRRWRLRRWLAADEDPPGSIKLFERLAVAAGMPPAATAPLATEVGGALTTLSYDEMFPQGPLIAKAMQARVVRQVAARETDEQYAAMMLASTRRREDYLRKLPDDTWWMIGDLISEATRRACVAEIATLPASAGAAYDGGLSPGWDKEHDALVSRSCNAYLGAGPTLVAIHEDPALVAQISARMGRRMYPTRCTYLEYRPGDFLGVHTDQPTCEVSLLFTVDGEPGPMRSYFDRTATGPAALHRWVHDNGQFPDGGRDFVYRPREGFALTGRAVPHARLPQQESAFIGALFYSGLV</sequence>
<reference evidence="1 2" key="1">
    <citation type="submission" date="2016-06" db="EMBL/GenBank/DDBJ databases">
        <authorList>
            <person name="Kjaerup R.B."/>
            <person name="Dalgaard T.S."/>
            <person name="Juul-Madsen H.R."/>
        </authorList>
    </citation>
    <scope>NUCLEOTIDE SEQUENCE [LARGE SCALE GENOMIC DNA]</scope>
    <source>
        <strain evidence="1 2">DSM 43904</strain>
    </source>
</reference>
<dbReference type="RefSeq" id="WP_088993385.1">
    <property type="nucleotide sequence ID" value="NZ_LT607750.1"/>
</dbReference>
<organism evidence="1 2">
    <name type="scientific">Micromonospora echinaurantiaca</name>
    <dbReference type="NCBI Taxonomy" id="47857"/>
    <lineage>
        <taxon>Bacteria</taxon>
        <taxon>Bacillati</taxon>
        <taxon>Actinomycetota</taxon>
        <taxon>Actinomycetes</taxon>
        <taxon>Micromonosporales</taxon>
        <taxon>Micromonosporaceae</taxon>
        <taxon>Micromonospora</taxon>
    </lineage>
</organism>
<protein>
    <submittedName>
        <fullName evidence="1">Uncharacterized protein</fullName>
    </submittedName>
</protein>
<dbReference type="Proteomes" id="UP000198217">
    <property type="component" value="Chromosome I"/>
</dbReference>
<dbReference type="EMBL" id="LT607750">
    <property type="protein sequence ID" value="SCG46660.1"/>
    <property type="molecule type" value="Genomic_DNA"/>
</dbReference>
<dbReference type="AlphaFoldDB" id="A0A1C5HKX0"/>
<keyword evidence="2" id="KW-1185">Reference proteome</keyword>
<evidence type="ECO:0000313" key="2">
    <source>
        <dbReference type="Proteomes" id="UP000198217"/>
    </source>
</evidence>
<accession>A0A1C5HKX0</accession>
<evidence type="ECO:0000313" key="1">
    <source>
        <dbReference type="EMBL" id="SCG46660.1"/>
    </source>
</evidence>
<name>A0A1C5HKX0_9ACTN</name>
<gene>
    <name evidence="1" type="ORF">GA0070609_1812</name>
</gene>
<proteinExistence type="predicted"/>